<dbReference type="AlphaFoldDB" id="A0A0F9FU46"/>
<keyword evidence="1" id="KW-0812">Transmembrane</keyword>
<evidence type="ECO:0000256" key="1">
    <source>
        <dbReference type="SAM" id="Phobius"/>
    </source>
</evidence>
<keyword evidence="1" id="KW-1133">Transmembrane helix</keyword>
<name>A0A0F9FU46_9ZZZZ</name>
<evidence type="ECO:0000313" key="2">
    <source>
        <dbReference type="EMBL" id="KKL89964.1"/>
    </source>
</evidence>
<protein>
    <submittedName>
        <fullName evidence="2">Uncharacterized protein</fullName>
    </submittedName>
</protein>
<comment type="caution">
    <text evidence="2">The sequence shown here is derived from an EMBL/GenBank/DDBJ whole genome shotgun (WGS) entry which is preliminary data.</text>
</comment>
<organism evidence="2">
    <name type="scientific">marine sediment metagenome</name>
    <dbReference type="NCBI Taxonomy" id="412755"/>
    <lineage>
        <taxon>unclassified sequences</taxon>
        <taxon>metagenomes</taxon>
        <taxon>ecological metagenomes</taxon>
    </lineage>
</organism>
<proteinExistence type="predicted"/>
<accession>A0A0F9FU46</accession>
<dbReference type="EMBL" id="LAZR01020141">
    <property type="protein sequence ID" value="KKL89964.1"/>
    <property type="molecule type" value="Genomic_DNA"/>
</dbReference>
<sequence length="80" mass="8840">MKKKSKLIEYTNILHAHGLGSKQARKFKQTHKDDKVFQRGADTIEGGVIVKDIDSTGKSVLVIGILCVVVAFVMLIFVLI</sequence>
<reference evidence="2" key="1">
    <citation type="journal article" date="2015" name="Nature">
        <title>Complex archaea that bridge the gap between prokaryotes and eukaryotes.</title>
        <authorList>
            <person name="Spang A."/>
            <person name="Saw J.H."/>
            <person name="Jorgensen S.L."/>
            <person name="Zaremba-Niedzwiedzka K."/>
            <person name="Martijn J."/>
            <person name="Lind A.E."/>
            <person name="van Eijk R."/>
            <person name="Schleper C."/>
            <person name="Guy L."/>
            <person name="Ettema T.J."/>
        </authorList>
    </citation>
    <scope>NUCLEOTIDE SEQUENCE</scope>
</reference>
<gene>
    <name evidence="2" type="ORF">LCGC14_1909450</name>
</gene>
<feature type="transmembrane region" description="Helical" evidence="1">
    <location>
        <begin position="60"/>
        <end position="79"/>
    </location>
</feature>
<keyword evidence="1" id="KW-0472">Membrane</keyword>